<protein>
    <submittedName>
        <fullName evidence="2">Uncharacterized protein</fullName>
    </submittedName>
</protein>
<evidence type="ECO:0000313" key="2">
    <source>
        <dbReference type="EMBL" id="MFB9208762.1"/>
    </source>
</evidence>
<keyword evidence="3" id="KW-1185">Reference proteome</keyword>
<dbReference type="EMBL" id="JBHMEI010000078">
    <property type="protein sequence ID" value="MFB9208762.1"/>
    <property type="molecule type" value="Genomic_DNA"/>
</dbReference>
<feature type="compositionally biased region" description="Polar residues" evidence="1">
    <location>
        <begin position="27"/>
        <end position="37"/>
    </location>
</feature>
<dbReference type="Proteomes" id="UP001589647">
    <property type="component" value="Unassembled WGS sequence"/>
</dbReference>
<dbReference type="RefSeq" id="WP_189647775.1">
    <property type="nucleotide sequence ID" value="NZ_BMRC01000005.1"/>
</dbReference>
<sequence length="79" mass="8029">MTAPDGGAPAKNGGAGMLVVLRGSSDGVSATGTQVFHPSQYGIASPQTASGQTLARQPSSSDRRRARRPVTTRPYADGS</sequence>
<proteinExistence type="predicted"/>
<reference evidence="2 3" key="1">
    <citation type="submission" date="2024-09" db="EMBL/GenBank/DDBJ databases">
        <authorList>
            <person name="Sun Q."/>
            <person name="Mori K."/>
        </authorList>
    </citation>
    <scope>NUCLEOTIDE SEQUENCE [LARGE SCALE GENOMIC DNA]</scope>
    <source>
        <strain evidence="2 3">CCM 3426</strain>
    </source>
</reference>
<evidence type="ECO:0000313" key="3">
    <source>
        <dbReference type="Proteomes" id="UP001589647"/>
    </source>
</evidence>
<feature type="region of interest" description="Disordered" evidence="1">
    <location>
        <begin position="27"/>
        <end position="79"/>
    </location>
</feature>
<gene>
    <name evidence="2" type="ORF">ACFFV7_46800</name>
</gene>
<accession>A0ABV5IWX3</accession>
<organism evidence="2 3">
    <name type="scientific">Nonomuraea spiralis</name>
    <dbReference type="NCBI Taxonomy" id="46182"/>
    <lineage>
        <taxon>Bacteria</taxon>
        <taxon>Bacillati</taxon>
        <taxon>Actinomycetota</taxon>
        <taxon>Actinomycetes</taxon>
        <taxon>Streptosporangiales</taxon>
        <taxon>Streptosporangiaceae</taxon>
        <taxon>Nonomuraea</taxon>
    </lineage>
</organism>
<comment type="caution">
    <text evidence="2">The sequence shown here is derived from an EMBL/GenBank/DDBJ whole genome shotgun (WGS) entry which is preliminary data.</text>
</comment>
<name>A0ABV5IWX3_9ACTN</name>
<evidence type="ECO:0000256" key="1">
    <source>
        <dbReference type="SAM" id="MobiDB-lite"/>
    </source>
</evidence>
<feature type="compositionally biased region" description="Polar residues" evidence="1">
    <location>
        <begin position="45"/>
        <end position="54"/>
    </location>
</feature>